<dbReference type="SUPFAM" id="SSF141452">
    <property type="entry name" value="Hcp1-like"/>
    <property type="match status" value="1"/>
</dbReference>
<dbReference type="Gene3D" id="2.30.110.20">
    <property type="entry name" value="Hcp1-like"/>
    <property type="match status" value="1"/>
</dbReference>
<dbReference type="Proteomes" id="UP000281904">
    <property type="component" value="Chromosome"/>
</dbReference>
<accession>A0A3S5ATI5</accession>
<dbReference type="PANTHER" id="PTHR36152">
    <property type="entry name" value="CYTOPLASMIC PROTEIN-RELATED"/>
    <property type="match status" value="1"/>
</dbReference>
<name>A0A3S5ATI5_SERRU</name>
<dbReference type="PANTHER" id="PTHR36152:SF5">
    <property type="entry name" value="PROTEIN HCP1"/>
    <property type="match status" value="1"/>
</dbReference>
<organism evidence="1 2">
    <name type="scientific">Serratia rubidaea</name>
    <name type="common">Serratia marinorubra</name>
    <dbReference type="NCBI Taxonomy" id="61652"/>
    <lineage>
        <taxon>Bacteria</taxon>
        <taxon>Pseudomonadati</taxon>
        <taxon>Pseudomonadota</taxon>
        <taxon>Gammaproteobacteria</taxon>
        <taxon>Enterobacterales</taxon>
        <taxon>Yersiniaceae</taxon>
        <taxon>Serratia</taxon>
    </lineage>
</organism>
<dbReference type="Pfam" id="PF05638">
    <property type="entry name" value="T6SS_HCP"/>
    <property type="match status" value="1"/>
</dbReference>
<reference evidence="1 2" key="1">
    <citation type="submission" date="2018-12" db="EMBL/GenBank/DDBJ databases">
        <authorList>
            <consortium name="Pathogen Informatics"/>
        </authorList>
    </citation>
    <scope>NUCLEOTIDE SEQUENCE [LARGE SCALE GENOMIC DNA]</scope>
    <source>
        <strain evidence="1 2">NCTC10036</strain>
    </source>
</reference>
<gene>
    <name evidence="1" type="primary">hcp1_4</name>
    <name evidence="1" type="ORF">NCTC10036_03933</name>
</gene>
<dbReference type="InterPro" id="IPR053165">
    <property type="entry name" value="HSI-I_assembly_Hcp1"/>
</dbReference>
<dbReference type="InterPro" id="IPR008514">
    <property type="entry name" value="T6SS_Hcp"/>
</dbReference>
<proteinExistence type="predicted"/>
<evidence type="ECO:0000313" key="1">
    <source>
        <dbReference type="EMBL" id="VEI70241.1"/>
    </source>
</evidence>
<evidence type="ECO:0000313" key="2">
    <source>
        <dbReference type="Proteomes" id="UP000281904"/>
    </source>
</evidence>
<protein>
    <submittedName>
        <fullName evidence="1">Hemolysin-coregulated protein (Uncharacterized)</fullName>
    </submittedName>
</protein>
<dbReference type="InterPro" id="IPR036624">
    <property type="entry name" value="Hcp1-lik_sf"/>
</dbReference>
<dbReference type="AlphaFoldDB" id="A0A3S5ATI5"/>
<sequence length="183" mass="20677">MDSSRKIAYMNWGCEIMVFQGVFMINDAFIKFNDIEGEFQKLIYKDNIKLLRWEWTVGQMPSANLGSSGGTGKLAVEGLYFEPHIDKFSPKLLRHCLLGECIPEAVITIRKSGGSPLEYFRITLQNVIIIGVQPVGYRTMRAPREEVGLSFSRSNMDYVIQSEKGIFMGLSSMGYDIEANIIT</sequence>
<dbReference type="EMBL" id="LR134493">
    <property type="protein sequence ID" value="VEI70241.1"/>
    <property type="molecule type" value="Genomic_DNA"/>
</dbReference>